<dbReference type="GO" id="GO:0016740">
    <property type="term" value="F:transferase activity"/>
    <property type="evidence" value="ECO:0007669"/>
    <property type="project" value="UniProtKB-KW"/>
</dbReference>
<dbReference type="InterPro" id="IPR007345">
    <property type="entry name" value="Polysacch_pyruvyl_Trfase"/>
</dbReference>
<sequence>MKIGLLAYHAACNFGAFLQLLSTVEYIKKQGDEPHVINWIPNDFRKDYEKRSLIEVRELYTRLQREYYPLTELCLTAREVAVVIEREKIDAVIIGSDAVLQHHPFRERFHFPCRRIFYISHPTSDRMYPNCFWGEFLSYLKHPIPVAVISGSSQDSKYYYITGCTKSKMKKSILAYNYMSVRDDWTQKMIEYLSDGEVVPEVTPDPVFAFNNNASHWVPSKQEILDKFGIPEDYLIVSFKGKKSVDQDWINRFQDCAEVEGLACVKLPYADAQSFGKVSFEIKNAISPLEWYALIKYSKGYVGNNMHPIVSSISNGVPFFSFDNYGISKVNGGETNGESSKIYHILKQADLLENRVFIHASNYVAPSPEDVLSKIRLFDVKKEMSFALGYFSKYMQMMNQVYSALNE</sequence>
<gene>
    <name evidence="2" type="ORF">BFLFYP10_04083</name>
</gene>
<keyword evidence="2" id="KW-0808">Transferase</keyword>
<dbReference type="RefSeq" id="WP_156730510.1">
    <property type="nucleotide sequence ID" value="NZ_CACRSZ010000088.1"/>
</dbReference>
<feature type="domain" description="Polysaccharide pyruvyl transferase" evidence="1">
    <location>
        <begin position="13"/>
        <end position="324"/>
    </location>
</feature>
<accession>A0A6N2XA58</accession>
<evidence type="ECO:0000313" key="2">
    <source>
        <dbReference type="EMBL" id="VYT51131.1"/>
    </source>
</evidence>
<name>A0A6N2XA58_9BACE</name>
<organism evidence="2">
    <name type="scientific">Bacteroides faecis</name>
    <dbReference type="NCBI Taxonomy" id="674529"/>
    <lineage>
        <taxon>Bacteria</taxon>
        <taxon>Pseudomonadati</taxon>
        <taxon>Bacteroidota</taxon>
        <taxon>Bacteroidia</taxon>
        <taxon>Bacteroidales</taxon>
        <taxon>Bacteroidaceae</taxon>
        <taxon>Bacteroides</taxon>
    </lineage>
</organism>
<protein>
    <submittedName>
        <fullName evidence="2">Polysaccharide pyruvyl transferase</fullName>
    </submittedName>
</protein>
<dbReference type="AlphaFoldDB" id="A0A6N2XA58"/>
<evidence type="ECO:0000259" key="1">
    <source>
        <dbReference type="Pfam" id="PF04230"/>
    </source>
</evidence>
<dbReference type="EMBL" id="CACRSZ010000088">
    <property type="protein sequence ID" value="VYT51131.1"/>
    <property type="molecule type" value="Genomic_DNA"/>
</dbReference>
<dbReference type="Pfam" id="PF04230">
    <property type="entry name" value="PS_pyruv_trans"/>
    <property type="match status" value="1"/>
</dbReference>
<reference evidence="2" key="1">
    <citation type="submission" date="2019-11" db="EMBL/GenBank/DDBJ databases">
        <authorList>
            <person name="Feng L."/>
        </authorList>
    </citation>
    <scope>NUCLEOTIDE SEQUENCE</scope>
    <source>
        <strain evidence="2">BfaecisLFYP10</strain>
    </source>
</reference>
<proteinExistence type="predicted"/>